<dbReference type="RefSeq" id="WP_002460208.1">
    <property type="nucleotide sequence ID" value="NZ_AP021848.1"/>
</dbReference>
<sequence>MKLAEQIKKYRKEQGLTQDQLAAELHTTRQTVSKWEQGSIEPNAQMIVNLAQMFDITTDELLTGENMSNFTKELNETGTEHLNFWDFLSQKWWFVLAIVVIVCGTLSQIFAG</sequence>
<evidence type="ECO:0000313" key="7">
    <source>
        <dbReference type="Proteomes" id="UP000293637"/>
    </source>
</evidence>
<reference evidence="4 6" key="1">
    <citation type="submission" date="2016-01" db="EMBL/GenBank/DDBJ databases">
        <authorList>
            <person name="Mitreva M."/>
            <person name="Pepin K.H."/>
            <person name="Mihindukulasuriya K.A."/>
            <person name="Fulton R."/>
            <person name="Fronick C."/>
            <person name="O'Laughlin M."/>
            <person name="Miner T."/>
            <person name="Herter B."/>
            <person name="Rosa B.A."/>
            <person name="Cordes M."/>
            <person name="Tomlinson C."/>
            <person name="Wollam A."/>
            <person name="Palsikar V.B."/>
            <person name="Mardis E.R."/>
            <person name="Wilson R.K."/>
        </authorList>
    </citation>
    <scope>NUCLEOTIDE SEQUENCE [LARGE SCALE GENOMIC DNA]</scope>
    <source>
        <strain evidence="4 6">MJR7738</strain>
    </source>
</reference>
<dbReference type="InterPro" id="IPR010982">
    <property type="entry name" value="Lambda_DNA-bd_dom_sf"/>
</dbReference>
<name>A0A133QAF5_STALU</name>
<dbReference type="EMBL" id="SCHB01000001">
    <property type="protein sequence ID" value="TBW73403.1"/>
    <property type="molecule type" value="Genomic_DNA"/>
</dbReference>
<proteinExistence type="predicted"/>
<comment type="caution">
    <text evidence="5">The sequence shown here is derived from an EMBL/GenBank/DDBJ whole genome shotgun (WGS) entry which is preliminary data.</text>
</comment>
<evidence type="ECO:0000313" key="6">
    <source>
        <dbReference type="Proteomes" id="UP000070063"/>
    </source>
</evidence>
<dbReference type="SUPFAM" id="SSF47413">
    <property type="entry name" value="lambda repressor-like DNA-binding domains"/>
    <property type="match status" value="1"/>
</dbReference>
<organism evidence="5 7">
    <name type="scientific">Staphylococcus lugdunensis</name>
    <dbReference type="NCBI Taxonomy" id="28035"/>
    <lineage>
        <taxon>Bacteria</taxon>
        <taxon>Bacillati</taxon>
        <taxon>Bacillota</taxon>
        <taxon>Bacilli</taxon>
        <taxon>Bacillales</taxon>
        <taxon>Staphylococcaceae</taxon>
        <taxon>Staphylococcus</taxon>
    </lineage>
</organism>
<evidence type="ECO:0000259" key="3">
    <source>
        <dbReference type="PROSITE" id="PS50943"/>
    </source>
</evidence>
<evidence type="ECO:0000313" key="5">
    <source>
        <dbReference type="EMBL" id="TBW73403.1"/>
    </source>
</evidence>
<feature type="domain" description="HTH cro/C1-type" evidence="3">
    <location>
        <begin position="7"/>
        <end position="61"/>
    </location>
</feature>
<dbReference type="CDD" id="cd00093">
    <property type="entry name" value="HTH_XRE"/>
    <property type="match status" value="1"/>
</dbReference>
<protein>
    <submittedName>
        <fullName evidence="4">DNA-binding helix-turn-helix protein</fullName>
    </submittedName>
    <submittedName>
        <fullName evidence="5">XRE family transcriptional regulator</fullName>
    </submittedName>
</protein>
<evidence type="ECO:0000256" key="1">
    <source>
        <dbReference type="ARBA" id="ARBA00023125"/>
    </source>
</evidence>
<feature type="transmembrane region" description="Helical" evidence="2">
    <location>
        <begin position="92"/>
        <end position="111"/>
    </location>
</feature>
<keyword evidence="2" id="KW-1133">Transmembrane helix</keyword>
<dbReference type="PANTHER" id="PTHR46558">
    <property type="entry name" value="TRACRIPTIONAL REGULATORY PROTEIN-RELATED-RELATED"/>
    <property type="match status" value="1"/>
</dbReference>
<gene>
    <name evidence="5" type="ORF">EQ812_00955</name>
    <name evidence="4" type="ORF">HMPREF3225_00470</name>
</gene>
<dbReference type="Proteomes" id="UP000293637">
    <property type="component" value="Unassembled WGS sequence"/>
</dbReference>
<evidence type="ECO:0000256" key="2">
    <source>
        <dbReference type="SAM" id="Phobius"/>
    </source>
</evidence>
<dbReference type="AlphaFoldDB" id="A0A133QAF5"/>
<dbReference type="eggNOG" id="COG1396">
    <property type="taxonomic scope" value="Bacteria"/>
</dbReference>
<dbReference type="Gene3D" id="1.10.260.40">
    <property type="entry name" value="lambda repressor-like DNA-binding domains"/>
    <property type="match status" value="1"/>
</dbReference>
<reference evidence="5 7" key="2">
    <citation type="journal article" date="2019" name="Sci. Transl. Med.">
        <title>Quorum sensing between bacterial species on the skin protects against epidermal injury in atopic dermatitis.</title>
        <authorList>
            <person name="Williams M.R."/>
        </authorList>
    </citation>
    <scope>NUCLEOTIDE SEQUENCE [LARGE SCALE GENOMIC DNA]</scope>
    <source>
        <strain evidence="5 7">E7</strain>
    </source>
</reference>
<keyword evidence="1 4" id="KW-0238">DNA-binding</keyword>
<dbReference type="SMART" id="SM00530">
    <property type="entry name" value="HTH_XRE"/>
    <property type="match status" value="1"/>
</dbReference>
<dbReference type="GeneID" id="58091357"/>
<dbReference type="InterPro" id="IPR001387">
    <property type="entry name" value="Cro/C1-type_HTH"/>
</dbReference>
<dbReference type="Proteomes" id="UP000070063">
    <property type="component" value="Unassembled WGS sequence"/>
</dbReference>
<keyword evidence="2" id="KW-0472">Membrane</keyword>
<keyword evidence="2" id="KW-0812">Transmembrane</keyword>
<dbReference type="PANTHER" id="PTHR46558:SF15">
    <property type="entry name" value="HELIX-TURN-HELIX DOMAIN PROTEIN"/>
    <property type="match status" value="1"/>
</dbReference>
<dbReference type="Pfam" id="PF01381">
    <property type="entry name" value="HTH_3"/>
    <property type="match status" value="1"/>
</dbReference>
<dbReference type="STRING" id="28035.B6N84_03065"/>
<dbReference type="GO" id="GO:0003677">
    <property type="term" value="F:DNA binding"/>
    <property type="evidence" value="ECO:0007669"/>
    <property type="project" value="UniProtKB-KW"/>
</dbReference>
<dbReference type="PROSITE" id="PS50943">
    <property type="entry name" value="HTH_CROC1"/>
    <property type="match status" value="1"/>
</dbReference>
<evidence type="ECO:0000313" key="4">
    <source>
        <dbReference type="EMBL" id="KXA39860.1"/>
    </source>
</evidence>
<accession>A0A133QAF5</accession>
<dbReference type="EMBL" id="LRQI01000021">
    <property type="protein sequence ID" value="KXA39860.1"/>
    <property type="molecule type" value="Genomic_DNA"/>
</dbReference>